<evidence type="ECO:0000256" key="1">
    <source>
        <dbReference type="SAM" id="MobiDB-lite"/>
    </source>
</evidence>
<feature type="transmembrane region" description="Helical" evidence="2">
    <location>
        <begin position="233"/>
        <end position="257"/>
    </location>
</feature>
<evidence type="ECO:0000313" key="3">
    <source>
        <dbReference type="EMBL" id="KAK6758002.1"/>
    </source>
</evidence>
<feature type="compositionally biased region" description="Basic and acidic residues" evidence="1">
    <location>
        <begin position="373"/>
        <end position="393"/>
    </location>
</feature>
<keyword evidence="2" id="KW-0472">Membrane</keyword>
<comment type="caution">
    <text evidence="3">The sequence shown here is derived from an EMBL/GenBank/DDBJ whole genome shotgun (WGS) entry which is preliminary data.</text>
</comment>
<keyword evidence="2" id="KW-0812">Transmembrane</keyword>
<evidence type="ECO:0000313" key="4">
    <source>
        <dbReference type="Proteomes" id="UP001303046"/>
    </source>
</evidence>
<feature type="region of interest" description="Disordered" evidence="1">
    <location>
        <begin position="298"/>
        <end position="435"/>
    </location>
</feature>
<reference evidence="3 4" key="1">
    <citation type="submission" date="2023-08" db="EMBL/GenBank/DDBJ databases">
        <title>A Necator americanus chromosomal reference genome.</title>
        <authorList>
            <person name="Ilik V."/>
            <person name="Petrzelkova K.J."/>
            <person name="Pardy F."/>
            <person name="Fuh T."/>
            <person name="Niatou-Singa F.S."/>
            <person name="Gouil Q."/>
            <person name="Baker L."/>
            <person name="Ritchie M.E."/>
            <person name="Jex A.R."/>
            <person name="Gazzola D."/>
            <person name="Li H."/>
            <person name="Toshio Fujiwara R."/>
            <person name="Zhan B."/>
            <person name="Aroian R.V."/>
            <person name="Pafco B."/>
            <person name="Schwarz E.M."/>
        </authorList>
    </citation>
    <scope>NUCLEOTIDE SEQUENCE [LARGE SCALE GENOMIC DNA]</scope>
    <source>
        <strain evidence="3 4">Aroian</strain>
        <tissue evidence="3">Whole animal</tissue>
    </source>
</reference>
<feature type="compositionally biased region" description="Basic residues" evidence="1">
    <location>
        <begin position="414"/>
        <end position="435"/>
    </location>
</feature>
<feature type="compositionally biased region" description="Pro residues" evidence="1">
    <location>
        <begin position="313"/>
        <end position="332"/>
    </location>
</feature>
<gene>
    <name evidence="3" type="primary">Necator_chrV.g20473</name>
    <name evidence="3" type="ORF">RB195_015680</name>
</gene>
<protein>
    <submittedName>
        <fullName evidence="3">Uncharacterized protein</fullName>
    </submittedName>
</protein>
<dbReference type="PANTHER" id="PTHR34228">
    <property type="entry name" value="PROTEIN CBG09474-RELATED"/>
    <property type="match status" value="1"/>
</dbReference>
<sequence length="435" mass="49540">MVEEAVGIELGPSRTAAKNGAHQEQSFDICREIRHIGNEAKAACDDWFCGFTNDHKLRLHKLFDGNCAQYRVPINFCCARHKDCYRLQLGKRHCDSRLCLCVEKYSENKDGCGPPIVRSCKDARMYGEKAYDAFSAAGTNETSTSEVELKQTHSELFDIIFDGCSETLFSAKACIVNFNECMKNMKASVCNKYVTECISCGARNSSKCMDAVDELREILGRKRTKDWSEHQKAMMWLTLVEIIISIISVGLAIIIPIKRRTPKKVTRKSAEKIKGSLEEIKQSTEDYYEKNYEKKHSAEVVEKSPDHPVFPYDAPPMPMEPWLPPTPTPDPWQPGSDDDYFSVTGSKEQDHRPDVNYKPYQSEPAYMGGSAEGFDRRGSAESHERRDSRETVAKPKIPKSVPKKFAHTKDKHGLFNRKKGKQKQAPKRRRRKIPR</sequence>
<name>A0ABR1E5N8_NECAM</name>
<keyword evidence="4" id="KW-1185">Reference proteome</keyword>
<dbReference type="InterPro" id="IPR053322">
    <property type="entry name" value="PLA2-like"/>
</dbReference>
<accession>A0ABR1E5N8</accession>
<dbReference type="EMBL" id="JAVFWL010000005">
    <property type="protein sequence ID" value="KAK6758002.1"/>
    <property type="molecule type" value="Genomic_DNA"/>
</dbReference>
<organism evidence="3 4">
    <name type="scientific">Necator americanus</name>
    <name type="common">Human hookworm</name>
    <dbReference type="NCBI Taxonomy" id="51031"/>
    <lineage>
        <taxon>Eukaryota</taxon>
        <taxon>Metazoa</taxon>
        <taxon>Ecdysozoa</taxon>
        <taxon>Nematoda</taxon>
        <taxon>Chromadorea</taxon>
        <taxon>Rhabditida</taxon>
        <taxon>Rhabditina</taxon>
        <taxon>Rhabditomorpha</taxon>
        <taxon>Strongyloidea</taxon>
        <taxon>Ancylostomatidae</taxon>
        <taxon>Bunostominae</taxon>
        <taxon>Necator</taxon>
    </lineage>
</organism>
<proteinExistence type="predicted"/>
<evidence type="ECO:0000256" key="2">
    <source>
        <dbReference type="SAM" id="Phobius"/>
    </source>
</evidence>
<dbReference type="Proteomes" id="UP001303046">
    <property type="component" value="Unassembled WGS sequence"/>
</dbReference>
<keyword evidence="2" id="KW-1133">Transmembrane helix</keyword>